<dbReference type="EMBL" id="MEHJ01000001">
    <property type="protein sequence ID" value="OEJ29102.1"/>
    <property type="molecule type" value="Genomic_DNA"/>
</dbReference>
<dbReference type="Proteomes" id="UP000095759">
    <property type="component" value="Unassembled WGS sequence"/>
</dbReference>
<dbReference type="Gene3D" id="2.30.30.40">
    <property type="entry name" value="SH3 Domains"/>
    <property type="match status" value="1"/>
</dbReference>
<sequence length="127" mass="13259">MLNSVKTTLALTVGGLALGLLGAATPATAADQIGTPVAGATADQASGAAAYTKYGRVIASTGVKIRSRATTYSGVLGSFHSGAKIALACKVYGQNVDGNHIWYKLDHRSGWVTARYVKNLDYIPWCR</sequence>
<name>A0A1E5NXP5_9ACTN</name>
<proteinExistence type="predicted"/>
<feature type="chain" id="PRO_5009449083" description="SH3b domain-containing protein" evidence="1">
    <location>
        <begin position="30"/>
        <end position="127"/>
    </location>
</feature>
<feature type="domain" description="SH3b" evidence="2">
    <location>
        <begin position="53"/>
        <end position="121"/>
    </location>
</feature>
<gene>
    <name evidence="4" type="ORF">AS594_36570</name>
    <name evidence="3" type="ORF">AS594_40135</name>
</gene>
<feature type="signal peptide" evidence="1">
    <location>
        <begin position="1"/>
        <end position="29"/>
    </location>
</feature>
<dbReference type="EMBL" id="MEHJ01000003">
    <property type="protein sequence ID" value="OEJ20993.1"/>
    <property type="molecule type" value="Genomic_DNA"/>
</dbReference>
<reference evidence="3 5" key="1">
    <citation type="submission" date="2016-08" db="EMBL/GenBank/DDBJ databases">
        <title>Complete genome sequence of Streptomyces agglomeratus strain 6-3-2, a novel anti-MRSA actinomycete isolated from Wuli of Tebit, China.</title>
        <authorList>
            <person name="Chen X."/>
        </authorList>
    </citation>
    <scope>NUCLEOTIDE SEQUENCE [LARGE SCALE GENOMIC DNA]</scope>
    <source>
        <strain evidence="3 5">6-3-2</strain>
    </source>
</reference>
<organism evidence="3 5">
    <name type="scientific">Streptomyces agglomeratus</name>
    <dbReference type="NCBI Taxonomy" id="285458"/>
    <lineage>
        <taxon>Bacteria</taxon>
        <taxon>Bacillati</taxon>
        <taxon>Actinomycetota</taxon>
        <taxon>Actinomycetes</taxon>
        <taxon>Kitasatosporales</taxon>
        <taxon>Streptomycetaceae</taxon>
        <taxon>Streptomyces</taxon>
    </lineage>
</organism>
<protein>
    <recommendedName>
        <fullName evidence="2">SH3b domain-containing protein</fullName>
    </recommendedName>
</protein>
<accession>A0A1E5NXP5</accession>
<evidence type="ECO:0000256" key="1">
    <source>
        <dbReference type="SAM" id="SignalP"/>
    </source>
</evidence>
<evidence type="ECO:0000313" key="4">
    <source>
        <dbReference type="EMBL" id="OEJ29102.1"/>
    </source>
</evidence>
<dbReference type="SMART" id="SM00287">
    <property type="entry name" value="SH3b"/>
    <property type="match status" value="1"/>
</dbReference>
<evidence type="ECO:0000313" key="3">
    <source>
        <dbReference type="EMBL" id="OEJ20993.1"/>
    </source>
</evidence>
<dbReference type="OrthoDB" id="3482365at2"/>
<dbReference type="AlphaFoldDB" id="A0A1E5NXP5"/>
<keyword evidence="5" id="KW-1185">Reference proteome</keyword>
<dbReference type="Pfam" id="PF08239">
    <property type="entry name" value="SH3_3"/>
    <property type="match status" value="1"/>
</dbReference>
<keyword evidence="1" id="KW-0732">Signal</keyword>
<dbReference type="InterPro" id="IPR003646">
    <property type="entry name" value="SH3-like_bac-type"/>
</dbReference>
<evidence type="ECO:0000259" key="2">
    <source>
        <dbReference type="SMART" id="SM00287"/>
    </source>
</evidence>
<dbReference type="RefSeq" id="WP_069935918.1">
    <property type="nucleotide sequence ID" value="NZ_MEHJ01000001.1"/>
</dbReference>
<comment type="caution">
    <text evidence="3">The sequence shown here is derived from an EMBL/GenBank/DDBJ whole genome shotgun (WGS) entry which is preliminary data.</text>
</comment>
<evidence type="ECO:0000313" key="5">
    <source>
        <dbReference type="Proteomes" id="UP000095759"/>
    </source>
</evidence>